<accession>A0A8I0A8R8</accession>
<dbReference type="GO" id="GO:0045881">
    <property type="term" value="P:positive regulation of sporulation resulting in formation of a cellular spore"/>
    <property type="evidence" value="ECO:0007669"/>
    <property type="project" value="TreeGrafter"/>
</dbReference>
<evidence type="ECO:0000256" key="4">
    <source>
        <dbReference type="ARBA" id="ARBA00023125"/>
    </source>
</evidence>
<reference evidence="6" key="1">
    <citation type="submission" date="2020-08" db="EMBL/GenBank/DDBJ databases">
        <title>Genome public.</title>
        <authorList>
            <person name="Liu C."/>
            <person name="Sun Q."/>
        </authorList>
    </citation>
    <scope>NUCLEOTIDE SEQUENCE</scope>
    <source>
        <strain evidence="6">NSJ-42</strain>
    </source>
</reference>
<dbReference type="NCBIfam" id="TIGR00180">
    <property type="entry name" value="parB_part"/>
    <property type="match status" value="1"/>
</dbReference>
<organism evidence="6 7">
    <name type="scientific">Clostridium lentum</name>
    <dbReference type="NCBI Taxonomy" id="2763037"/>
    <lineage>
        <taxon>Bacteria</taxon>
        <taxon>Bacillati</taxon>
        <taxon>Bacillota</taxon>
        <taxon>Clostridia</taxon>
        <taxon>Eubacteriales</taxon>
        <taxon>Clostridiaceae</taxon>
        <taxon>Clostridium</taxon>
    </lineage>
</organism>
<evidence type="ECO:0000259" key="5">
    <source>
        <dbReference type="SMART" id="SM00470"/>
    </source>
</evidence>
<comment type="similarity">
    <text evidence="2">Belongs to the ParB family.</text>
</comment>
<dbReference type="Pfam" id="PF23552">
    <property type="entry name" value="ParB_C"/>
    <property type="match status" value="1"/>
</dbReference>
<dbReference type="InterPro" id="IPR004437">
    <property type="entry name" value="ParB/RepB/Spo0J"/>
</dbReference>
<feature type="domain" description="ParB-like N-terminal" evidence="5">
    <location>
        <begin position="35"/>
        <end position="124"/>
    </location>
</feature>
<comment type="subcellular location">
    <subcellularLocation>
        <location evidence="1">Cytoplasm</location>
        <location evidence="1">Nucleoid</location>
    </subcellularLocation>
</comment>
<dbReference type="Pfam" id="PF17762">
    <property type="entry name" value="HTH_ParB"/>
    <property type="match status" value="1"/>
</dbReference>
<keyword evidence="4" id="KW-0238">DNA-binding</keyword>
<dbReference type="Pfam" id="PF02195">
    <property type="entry name" value="ParB_N"/>
    <property type="match status" value="1"/>
</dbReference>
<dbReference type="SMART" id="SM00470">
    <property type="entry name" value="ParB"/>
    <property type="match status" value="1"/>
</dbReference>
<dbReference type="InterPro" id="IPR041468">
    <property type="entry name" value="HTH_ParB/Spo0J"/>
</dbReference>
<dbReference type="GO" id="GO:0007059">
    <property type="term" value="P:chromosome segregation"/>
    <property type="evidence" value="ECO:0007669"/>
    <property type="project" value="UniProtKB-KW"/>
</dbReference>
<keyword evidence="3" id="KW-0159">Chromosome partition</keyword>
<dbReference type="Gene3D" id="1.10.10.2830">
    <property type="match status" value="1"/>
</dbReference>
<dbReference type="FunFam" id="3.90.1530.30:FF:000001">
    <property type="entry name" value="Chromosome partitioning protein ParB"/>
    <property type="match status" value="1"/>
</dbReference>
<comment type="caution">
    <text evidence="6">The sequence shown here is derived from an EMBL/GenBank/DDBJ whole genome shotgun (WGS) entry which is preliminary data.</text>
</comment>
<dbReference type="InterPro" id="IPR057240">
    <property type="entry name" value="ParB_dimer_C"/>
</dbReference>
<dbReference type="InterPro" id="IPR003115">
    <property type="entry name" value="ParB_N"/>
</dbReference>
<evidence type="ECO:0000256" key="2">
    <source>
        <dbReference type="ARBA" id="ARBA00006295"/>
    </source>
</evidence>
<dbReference type="Proteomes" id="UP000662088">
    <property type="component" value="Unassembled WGS sequence"/>
</dbReference>
<dbReference type="RefSeq" id="WP_022210993.1">
    <property type="nucleotide sequence ID" value="NZ_JACOOQ010000024.1"/>
</dbReference>
<evidence type="ECO:0000256" key="3">
    <source>
        <dbReference type="ARBA" id="ARBA00022829"/>
    </source>
</evidence>
<dbReference type="EMBL" id="JACOOQ010000024">
    <property type="protein sequence ID" value="MBC5641115.1"/>
    <property type="molecule type" value="Genomic_DNA"/>
</dbReference>
<dbReference type="SUPFAM" id="SSF109709">
    <property type="entry name" value="KorB DNA-binding domain-like"/>
    <property type="match status" value="1"/>
</dbReference>
<dbReference type="GO" id="GO:0009295">
    <property type="term" value="C:nucleoid"/>
    <property type="evidence" value="ECO:0007669"/>
    <property type="project" value="UniProtKB-SubCell"/>
</dbReference>
<dbReference type="Gene3D" id="3.90.1530.30">
    <property type="match status" value="1"/>
</dbReference>
<evidence type="ECO:0000313" key="7">
    <source>
        <dbReference type="Proteomes" id="UP000662088"/>
    </source>
</evidence>
<dbReference type="FunFam" id="1.10.10.2830:FF:000001">
    <property type="entry name" value="Chromosome partitioning protein ParB"/>
    <property type="match status" value="1"/>
</dbReference>
<name>A0A8I0A8R8_9CLOT</name>
<sequence length="291" mass="33334">MSKKFGLGKGLNALIPDEVSNNINSKKENNKDGVALIDINLIKNNNEQPRKLFDDEKILELAESIKHNGIIQPIILRKVGNNYIIVAGERRWRAAKLIGIKEIPSIIMDLTDKQVMEISLIENIQRQDLNSIEEANAYKKLISEFNLTQEELSKRLGKSRTAITNTMRLLNLSEGVKQYLIEGVISEGHGRALLSINEANLQCEVAQKVIDDKLSVRELEKFIKDCKEKKVAKPHKKENEELNPYYKDITERLQGYFGTKVNISNKNNKGKIEIEYYSYEDLQRILDIIKL</sequence>
<protein>
    <submittedName>
        <fullName evidence="6">ParB/RepB/Spo0J family partition protein</fullName>
    </submittedName>
</protein>
<dbReference type="PANTHER" id="PTHR33375:SF1">
    <property type="entry name" value="CHROMOSOME-PARTITIONING PROTEIN PARB-RELATED"/>
    <property type="match status" value="1"/>
</dbReference>
<dbReference type="CDD" id="cd16393">
    <property type="entry name" value="SPO0J_N"/>
    <property type="match status" value="1"/>
</dbReference>
<dbReference type="GO" id="GO:0003677">
    <property type="term" value="F:DNA binding"/>
    <property type="evidence" value="ECO:0007669"/>
    <property type="project" value="UniProtKB-KW"/>
</dbReference>
<evidence type="ECO:0000256" key="1">
    <source>
        <dbReference type="ARBA" id="ARBA00004453"/>
    </source>
</evidence>
<dbReference type="PANTHER" id="PTHR33375">
    <property type="entry name" value="CHROMOSOME-PARTITIONING PROTEIN PARB-RELATED"/>
    <property type="match status" value="1"/>
</dbReference>
<keyword evidence="7" id="KW-1185">Reference proteome</keyword>
<dbReference type="InterPro" id="IPR050336">
    <property type="entry name" value="Chromosome_partition/occlusion"/>
</dbReference>
<dbReference type="SUPFAM" id="SSF110849">
    <property type="entry name" value="ParB/Sulfiredoxin"/>
    <property type="match status" value="1"/>
</dbReference>
<dbReference type="GO" id="GO:0005694">
    <property type="term" value="C:chromosome"/>
    <property type="evidence" value="ECO:0007669"/>
    <property type="project" value="TreeGrafter"/>
</dbReference>
<gene>
    <name evidence="6" type="ORF">H8R92_11980</name>
</gene>
<proteinExistence type="inferred from homology"/>
<evidence type="ECO:0000313" key="6">
    <source>
        <dbReference type="EMBL" id="MBC5641115.1"/>
    </source>
</evidence>
<dbReference type="AlphaFoldDB" id="A0A8I0A8R8"/>
<dbReference type="InterPro" id="IPR036086">
    <property type="entry name" value="ParB/Sulfiredoxin_sf"/>
</dbReference>